<proteinExistence type="predicted"/>
<dbReference type="Proteomes" id="UP001390339">
    <property type="component" value="Unassembled WGS sequence"/>
</dbReference>
<dbReference type="EMBL" id="JAPCWZ010000004">
    <property type="protein sequence ID" value="KAK8868424.1"/>
    <property type="molecule type" value="Genomic_DNA"/>
</dbReference>
<organism evidence="1 2">
    <name type="scientific">Apiospora arundinis</name>
    <dbReference type="NCBI Taxonomy" id="335852"/>
    <lineage>
        <taxon>Eukaryota</taxon>
        <taxon>Fungi</taxon>
        <taxon>Dikarya</taxon>
        <taxon>Ascomycota</taxon>
        <taxon>Pezizomycotina</taxon>
        <taxon>Sordariomycetes</taxon>
        <taxon>Xylariomycetidae</taxon>
        <taxon>Amphisphaeriales</taxon>
        <taxon>Apiosporaceae</taxon>
        <taxon>Apiospora</taxon>
    </lineage>
</organism>
<keyword evidence="2" id="KW-1185">Reference proteome</keyword>
<gene>
    <name evidence="1" type="ORF">PGQ11_007002</name>
</gene>
<protein>
    <submittedName>
        <fullName evidence="1">Uncharacterized protein</fullName>
    </submittedName>
</protein>
<reference evidence="1 2" key="1">
    <citation type="journal article" date="2024" name="IMA Fungus">
        <title>Apiospora arundinis, a panoply of carbohydrate-active enzymes and secondary metabolites.</title>
        <authorList>
            <person name="Sorensen T."/>
            <person name="Petersen C."/>
            <person name="Muurmann A.T."/>
            <person name="Christiansen J.V."/>
            <person name="Brundto M.L."/>
            <person name="Overgaard C.K."/>
            <person name="Boysen A.T."/>
            <person name="Wollenberg R.D."/>
            <person name="Larsen T.O."/>
            <person name="Sorensen J.L."/>
            <person name="Nielsen K.L."/>
            <person name="Sondergaard T.E."/>
        </authorList>
    </citation>
    <scope>NUCLEOTIDE SEQUENCE [LARGE SCALE GENOMIC DNA]</scope>
    <source>
        <strain evidence="1 2">AAU 773</strain>
    </source>
</reference>
<accession>A0ABR2IUB6</accession>
<comment type="caution">
    <text evidence="1">The sequence shown here is derived from an EMBL/GenBank/DDBJ whole genome shotgun (WGS) entry which is preliminary data.</text>
</comment>
<name>A0ABR2IUB6_9PEZI</name>
<sequence>MIYFSLSSDHTKSRHISHVFSLVVTMKFGQYFHRLINPEFEPYYIDYNQRKASIKELRLIDQNLGANHTPDSHGIPLKEIPWRFGSASDRLPNIGSLHHMVLQGDAEKLIRLADPDSAFDFGIVQLGQVVKYLILNRLDATAIRILELSALILLQMHQPTHSSTPLPYSTLEPISTSNVHFGESIKAEIHKANLAESLWPPGRVGDKIPLSIQQTKDAKEREHFDHEVFNLLQPPVYESQLIRPIATYRIKFKETDFKEERCLVLHWATGGSL</sequence>
<evidence type="ECO:0000313" key="1">
    <source>
        <dbReference type="EMBL" id="KAK8868424.1"/>
    </source>
</evidence>
<evidence type="ECO:0000313" key="2">
    <source>
        <dbReference type="Proteomes" id="UP001390339"/>
    </source>
</evidence>